<dbReference type="InterPro" id="IPR013595">
    <property type="entry name" value="Pept_S33_TAP-like_C"/>
</dbReference>
<name>A0A939PE37_9ACTN</name>
<accession>A0A939PE37</accession>
<keyword evidence="3 7" id="KW-0378">Hydrolase</keyword>
<evidence type="ECO:0000259" key="5">
    <source>
        <dbReference type="Pfam" id="PF00561"/>
    </source>
</evidence>
<dbReference type="AlphaFoldDB" id="A0A939PE37"/>
<dbReference type="InterPro" id="IPR000073">
    <property type="entry name" value="AB_hydrolase_1"/>
</dbReference>
<protein>
    <submittedName>
        <fullName evidence="7">Alpha/beta fold hydrolase</fullName>
    </submittedName>
</protein>
<proteinExistence type="inferred from homology"/>
<dbReference type="PANTHER" id="PTHR43248:SF29">
    <property type="entry name" value="TRIPEPTIDYL AMINOPEPTIDASE"/>
    <property type="match status" value="1"/>
</dbReference>
<dbReference type="InterPro" id="IPR029058">
    <property type="entry name" value="AB_hydrolase_fold"/>
</dbReference>
<keyword evidence="8" id="KW-1185">Reference proteome</keyword>
<sequence length="577" mass="63130">MIKSPDPGVVIANISPEKPQAGLTGEPARDEGVSVRRLVLITAAVSLGLTGTAAAAPRSAPAAPSASSAPSGAESAAAVGRIAWAPCPDGDKWQGSALKGLECGTLQVPLDYRKPNGKKLKLALTRSKATDTAHYQGIVLLNRGGPGGAGRDLPLRFTNPARGLPREVSAKYDWIGFDPRGVQASEPSLICDPSYQWPGHARADFVPRDKAEENAWLRKAKKFATDCGRRYKGVLQHIKTENVARDMDAIRKALGQRKTSYFGYSYGTFLGQVYASMFPTHVRRIVLDSVVNPARFWYGTQLDQNVAVDKNMKRFFAWMAKYDSLYHLGKNAKAVERKYYQGRAKAKRTPINGQIGPSEWDDFFANSDGYRNYTWIDHAKAISDYVVKNDPAALLKLWAPLDDAGQNFFSVYSAVQCRDAAWPKNWKTWHRDFAGQQKRGIRAFTWYNAWFNAQCAFWPTQQGPKPKIGVGKKLDSMLLLGATYDGATPFPGAVEAHRRFPTSRLLHEVGGMNHGISISPNADACANAYVARYFDTGALPKSRKGVDATCKASPLPDPTKATATTSASAAWDTPALR</sequence>
<feature type="region of interest" description="Disordered" evidence="4">
    <location>
        <begin position="542"/>
        <end position="577"/>
    </location>
</feature>
<dbReference type="GO" id="GO:0016787">
    <property type="term" value="F:hydrolase activity"/>
    <property type="evidence" value="ECO:0007669"/>
    <property type="project" value="UniProtKB-KW"/>
</dbReference>
<comment type="caution">
    <text evidence="7">The sequence shown here is derived from an EMBL/GenBank/DDBJ whole genome shotgun (WGS) entry which is preliminary data.</text>
</comment>
<feature type="domain" description="AB hydrolase-1" evidence="5">
    <location>
        <begin position="138"/>
        <end position="325"/>
    </location>
</feature>
<evidence type="ECO:0000313" key="7">
    <source>
        <dbReference type="EMBL" id="MBO2446821.1"/>
    </source>
</evidence>
<organism evidence="7 8">
    <name type="scientific">Actinomadura barringtoniae</name>
    <dbReference type="NCBI Taxonomy" id="1427535"/>
    <lineage>
        <taxon>Bacteria</taxon>
        <taxon>Bacillati</taxon>
        <taxon>Actinomycetota</taxon>
        <taxon>Actinomycetes</taxon>
        <taxon>Streptosporangiales</taxon>
        <taxon>Thermomonosporaceae</taxon>
        <taxon>Actinomadura</taxon>
    </lineage>
</organism>
<comment type="similarity">
    <text evidence="1">Belongs to the peptidase S33 family.</text>
</comment>
<dbReference type="InterPro" id="IPR051601">
    <property type="entry name" value="Serine_prot/Carboxylest_S33"/>
</dbReference>
<dbReference type="PANTHER" id="PTHR43248">
    <property type="entry name" value="2-SUCCINYL-6-HYDROXY-2,4-CYCLOHEXADIENE-1-CARBOXYLATE SYNTHASE"/>
    <property type="match status" value="1"/>
</dbReference>
<dbReference type="EMBL" id="JAGEOJ010000002">
    <property type="protein sequence ID" value="MBO2446821.1"/>
    <property type="molecule type" value="Genomic_DNA"/>
</dbReference>
<gene>
    <name evidence="7" type="ORF">J4573_06940</name>
</gene>
<evidence type="ECO:0000259" key="6">
    <source>
        <dbReference type="Pfam" id="PF08386"/>
    </source>
</evidence>
<evidence type="ECO:0000313" key="8">
    <source>
        <dbReference type="Proteomes" id="UP000669179"/>
    </source>
</evidence>
<dbReference type="Pfam" id="PF00561">
    <property type="entry name" value="Abhydrolase_1"/>
    <property type="match status" value="1"/>
</dbReference>
<evidence type="ECO:0000256" key="2">
    <source>
        <dbReference type="ARBA" id="ARBA00022729"/>
    </source>
</evidence>
<keyword evidence="2" id="KW-0732">Signal</keyword>
<evidence type="ECO:0000256" key="1">
    <source>
        <dbReference type="ARBA" id="ARBA00010088"/>
    </source>
</evidence>
<dbReference type="Proteomes" id="UP000669179">
    <property type="component" value="Unassembled WGS sequence"/>
</dbReference>
<evidence type="ECO:0000256" key="4">
    <source>
        <dbReference type="SAM" id="MobiDB-lite"/>
    </source>
</evidence>
<dbReference type="Gene3D" id="3.40.50.1820">
    <property type="entry name" value="alpha/beta hydrolase"/>
    <property type="match status" value="1"/>
</dbReference>
<evidence type="ECO:0000256" key="3">
    <source>
        <dbReference type="ARBA" id="ARBA00022801"/>
    </source>
</evidence>
<feature type="domain" description="Peptidase S33 tripeptidyl aminopeptidase-like C-terminal" evidence="6">
    <location>
        <begin position="448"/>
        <end position="542"/>
    </location>
</feature>
<dbReference type="SUPFAM" id="SSF53474">
    <property type="entry name" value="alpha/beta-Hydrolases"/>
    <property type="match status" value="1"/>
</dbReference>
<dbReference type="Pfam" id="PF08386">
    <property type="entry name" value="Abhydrolase_4"/>
    <property type="match status" value="1"/>
</dbReference>
<reference evidence="7" key="1">
    <citation type="submission" date="2021-03" db="EMBL/GenBank/DDBJ databases">
        <authorList>
            <person name="Kanchanasin P."/>
            <person name="Saeng-In P."/>
            <person name="Phongsopitanun W."/>
            <person name="Yuki M."/>
            <person name="Kudo T."/>
            <person name="Ohkuma M."/>
            <person name="Tanasupawat S."/>
        </authorList>
    </citation>
    <scope>NUCLEOTIDE SEQUENCE</scope>
    <source>
        <strain evidence="7">GKU 128</strain>
    </source>
</reference>
<feature type="compositionally biased region" description="Low complexity" evidence="4">
    <location>
        <begin position="558"/>
        <end position="577"/>
    </location>
</feature>